<reference evidence="2 3" key="1">
    <citation type="journal article" date="2017" name="PLoS Biol.">
        <title>The sea cucumber genome provides insights into morphological evolution and visceral regeneration.</title>
        <authorList>
            <person name="Zhang X."/>
            <person name="Sun L."/>
            <person name="Yuan J."/>
            <person name="Sun Y."/>
            <person name="Gao Y."/>
            <person name="Zhang L."/>
            <person name="Li S."/>
            <person name="Dai H."/>
            <person name="Hamel J.F."/>
            <person name="Liu C."/>
            <person name="Yu Y."/>
            <person name="Liu S."/>
            <person name="Lin W."/>
            <person name="Guo K."/>
            <person name="Jin S."/>
            <person name="Xu P."/>
            <person name="Storey K.B."/>
            <person name="Huan P."/>
            <person name="Zhang T."/>
            <person name="Zhou Y."/>
            <person name="Zhang J."/>
            <person name="Lin C."/>
            <person name="Li X."/>
            <person name="Xing L."/>
            <person name="Huo D."/>
            <person name="Sun M."/>
            <person name="Wang L."/>
            <person name="Mercier A."/>
            <person name="Li F."/>
            <person name="Yang H."/>
            <person name="Xiang J."/>
        </authorList>
    </citation>
    <scope>NUCLEOTIDE SEQUENCE [LARGE SCALE GENOMIC DNA]</scope>
    <source>
        <strain evidence="2">Shaxun</strain>
        <tissue evidence="2">Muscle</tissue>
    </source>
</reference>
<protein>
    <recommendedName>
        <fullName evidence="1">Ig-like domain-containing protein</fullName>
    </recommendedName>
</protein>
<sequence>MKGFAESISDTCQGDTIYSERGSRLEVQCDITVEFIAVFWFRGTDVDNGQLILRNDHHLKTVMLEGYNITDEGAMVINELQIEHEGPYWVRYLDNGANSHDRTISIHVKGNAVQEPRPVGMLVKGYKADSVDRQDIKFLKIGSELSLKCPNGELGEWGILYPNGKYDWLWRKYPEYEGGSCSDADICEVEEDGTLIVNTVTYRDEGHYMCFSRTGQFDMVMEYPVKVHGESTNRYQ</sequence>
<dbReference type="EMBL" id="MRZV01000422">
    <property type="protein sequence ID" value="PIK50352.1"/>
    <property type="molecule type" value="Genomic_DNA"/>
</dbReference>
<dbReference type="PROSITE" id="PS50835">
    <property type="entry name" value="IG_LIKE"/>
    <property type="match status" value="1"/>
</dbReference>
<evidence type="ECO:0000313" key="2">
    <source>
        <dbReference type="EMBL" id="PIK50352.1"/>
    </source>
</evidence>
<organism evidence="2 3">
    <name type="scientific">Stichopus japonicus</name>
    <name type="common">Sea cucumber</name>
    <dbReference type="NCBI Taxonomy" id="307972"/>
    <lineage>
        <taxon>Eukaryota</taxon>
        <taxon>Metazoa</taxon>
        <taxon>Echinodermata</taxon>
        <taxon>Eleutherozoa</taxon>
        <taxon>Echinozoa</taxon>
        <taxon>Holothuroidea</taxon>
        <taxon>Aspidochirotacea</taxon>
        <taxon>Aspidochirotida</taxon>
        <taxon>Stichopodidae</taxon>
        <taxon>Apostichopus</taxon>
    </lineage>
</organism>
<feature type="domain" description="Ig-like" evidence="1">
    <location>
        <begin position="142"/>
        <end position="210"/>
    </location>
</feature>
<dbReference type="InterPro" id="IPR007110">
    <property type="entry name" value="Ig-like_dom"/>
</dbReference>
<gene>
    <name evidence="2" type="ORF">BSL78_12769</name>
</gene>
<keyword evidence="3" id="KW-1185">Reference proteome</keyword>
<accession>A0A2G8KQS2</accession>
<dbReference type="AlphaFoldDB" id="A0A2G8KQS2"/>
<proteinExistence type="predicted"/>
<evidence type="ECO:0000313" key="3">
    <source>
        <dbReference type="Proteomes" id="UP000230750"/>
    </source>
</evidence>
<dbReference type="SUPFAM" id="SSF48726">
    <property type="entry name" value="Immunoglobulin"/>
    <property type="match status" value="2"/>
</dbReference>
<comment type="caution">
    <text evidence="2">The sequence shown here is derived from an EMBL/GenBank/DDBJ whole genome shotgun (WGS) entry which is preliminary data.</text>
</comment>
<evidence type="ECO:0000259" key="1">
    <source>
        <dbReference type="PROSITE" id="PS50835"/>
    </source>
</evidence>
<name>A0A2G8KQS2_STIJA</name>
<dbReference type="InterPro" id="IPR003599">
    <property type="entry name" value="Ig_sub"/>
</dbReference>
<dbReference type="SMART" id="SM00409">
    <property type="entry name" value="IG"/>
    <property type="match status" value="2"/>
</dbReference>
<dbReference type="InterPro" id="IPR036179">
    <property type="entry name" value="Ig-like_dom_sf"/>
</dbReference>
<dbReference type="Proteomes" id="UP000230750">
    <property type="component" value="Unassembled WGS sequence"/>
</dbReference>